<evidence type="ECO:0000313" key="2">
    <source>
        <dbReference type="EMBL" id="TSE30642.1"/>
    </source>
</evidence>
<dbReference type="RefSeq" id="WP_143901343.1">
    <property type="nucleotide sequence ID" value="NZ_VJOL01000011.1"/>
</dbReference>
<organism evidence="2 3">
    <name type="scientific">Tepidimonas thermarum</name>
    <dbReference type="NCBI Taxonomy" id="335431"/>
    <lineage>
        <taxon>Bacteria</taxon>
        <taxon>Pseudomonadati</taxon>
        <taxon>Pseudomonadota</taxon>
        <taxon>Betaproteobacteria</taxon>
        <taxon>Burkholderiales</taxon>
        <taxon>Tepidimonas</taxon>
    </lineage>
</organism>
<sequence length="99" mass="10536">MDATAIALSGMRAAQARLDGAAHNIANVQTEGFQRLQVRSEAQLPAGGVRTRAERVPVPGADLAADLVEQKQAAVAFAANGQVVRREQQMLGRWLDTEA</sequence>
<dbReference type="Pfam" id="PF00460">
    <property type="entry name" value="Flg_bb_rod"/>
    <property type="match status" value="1"/>
</dbReference>
<dbReference type="AlphaFoldDB" id="A0A554X475"/>
<dbReference type="EMBL" id="VJOL01000011">
    <property type="protein sequence ID" value="TSE30642.1"/>
    <property type="molecule type" value="Genomic_DNA"/>
</dbReference>
<comment type="caution">
    <text evidence="2">The sequence shown here is derived from an EMBL/GenBank/DDBJ whole genome shotgun (WGS) entry which is preliminary data.</text>
</comment>
<gene>
    <name evidence="2" type="ORF">Tther_00882</name>
</gene>
<keyword evidence="2" id="KW-0282">Flagellum</keyword>
<dbReference type="OrthoDB" id="5986582at2"/>
<evidence type="ECO:0000259" key="1">
    <source>
        <dbReference type="Pfam" id="PF00460"/>
    </source>
</evidence>
<protein>
    <submittedName>
        <fullName evidence="2">Flagellar hook-basal body protein</fullName>
    </submittedName>
</protein>
<feature type="domain" description="Flagellar basal body rod protein N-terminal" evidence="1">
    <location>
        <begin position="6"/>
        <end position="34"/>
    </location>
</feature>
<evidence type="ECO:0000313" key="3">
    <source>
        <dbReference type="Proteomes" id="UP000318542"/>
    </source>
</evidence>
<accession>A0A554X475</accession>
<proteinExistence type="predicted"/>
<dbReference type="Proteomes" id="UP000318542">
    <property type="component" value="Unassembled WGS sequence"/>
</dbReference>
<dbReference type="InterPro" id="IPR001444">
    <property type="entry name" value="Flag_bb_rod_N"/>
</dbReference>
<keyword evidence="2" id="KW-0966">Cell projection</keyword>
<reference evidence="2 3" key="1">
    <citation type="submission" date="2019-07" db="EMBL/GenBank/DDBJ databases">
        <title>Tepidimonas thermarum AA-1 draft genome.</title>
        <authorList>
            <person name="Da Costa M.S."/>
            <person name="Froufe H.J.C."/>
            <person name="Egas C."/>
            <person name="Albuquerque L."/>
        </authorList>
    </citation>
    <scope>NUCLEOTIDE SEQUENCE [LARGE SCALE GENOMIC DNA]</scope>
    <source>
        <strain evidence="2 3">AA-1</strain>
    </source>
</reference>
<name>A0A554X475_9BURK</name>
<keyword evidence="3" id="KW-1185">Reference proteome</keyword>
<keyword evidence="2" id="KW-0969">Cilium</keyword>